<proteinExistence type="predicted"/>
<dbReference type="Pfam" id="PF14200">
    <property type="entry name" value="RicinB_lectin_2"/>
    <property type="match status" value="1"/>
</dbReference>
<evidence type="ECO:0000313" key="3">
    <source>
        <dbReference type="Proteomes" id="UP001596523"/>
    </source>
</evidence>
<organism evidence="2 3">
    <name type="scientific">Streptomyces monticola</name>
    <dbReference type="NCBI Taxonomy" id="2666263"/>
    <lineage>
        <taxon>Bacteria</taxon>
        <taxon>Bacillati</taxon>
        <taxon>Actinomycetota</taxon>
        <taxon>Actinomycetes</taxon>
        <taxon>Kitasatosporales</taxon>
        <taxon>Streptomycetaceae</taxon>
        <taxon>Streptomyces</taxon>
    </lineage>
</organism>
<dbReference type="InterPro" id="IPR000772">
    <property type="entry name" value="Ricin_B_lectin"/>
</dbReference>
<reference evidence="3" key="1">
    <citation type="journal article" date="2019" name="Int. J. Syst. Evol. Microbiol.">
        <title>The Global Catalogue of Microorganisms (GCM) 10K type strain sequencing project: providing services to taxonomists for standard genome sequencing and annotation.</title>
        <authorList>
            <consortium name="The Broad Institute Genomics Platform"/>
            <consortium name="The Broad Institute Genome Sequencing Center for Infectious Disease"/>
            <person name="Wu L."/>
            <person name="Ma J."/>
        </authorList>
    </citation>
    <scope>NUCLEOTIDE SEQUENCE [LARGE SCALE GENOMIC DNA]</scope>
    <source>
        <strain evidence="3">SYNS20</strain>
    </source>
</reference>
<dbReference type="Gene3D" id="2.80.10.50">
    <property type="match status" value="1"/>
</dbReference>
<evidence type="ECO:0000313" key="2">
    <source>
        <dbReference type="EMBL" id="MFC7303090.1"/>
    </source>
</evidence>
<dbReference type="SUPFAM" id="SSF50370">
    <property type="entry name" value="Ricin B-like lectins"/>
    <property type="match status" value="1"/>
</dbReference>
<feature type="domain" description="Ricin B lectin" evidence="1">
    <location>
        <begin position="6"/>
        <end position="71"/>
    </location>
</feature>
<keyword evidence="3" id="KW-1185">Reference proteome</keyword>
<gene>
    <name evidence="2" type="ORF">ACFQVC_02505</name>
</gene>
<sequence length="140" mass="15672">MALLPDGEYLIKNVAAEDLYIDLYGANPEPNTPIVGWQLTKGDNQKWKITTVNGVNEFTLKSKAGEAYMGLSLLRIFPPLIASEPMPVKWSVEPVGENMFRLAFPYMDGTLTLQRPAQGAQLALEPWRGDELQKWTFESA</sequence>
<accession>A0ABW2JAR9</accession>
<dbReference type="EMBL" id="JBHTCF010000001">
    <property type="protein sequence ID" value="MFC7303090.1"/>
    <property type="molecule type" value="Genomic_DNA"/>
</dbReference>
<name>A0ABW2JAR9_9ACTN</name>
<protein>
    <submittedName>
        <fullName evidence="2">RICIN domain-containing protein</fullName>
    </submittedName>
</protein>
<dbReference type="InterPro" id="IPR035992">
    <property type="entry name" value="Ricin_B-like_lectins"/>
</dbReference>
<dbReference type="Proteomes" id="UP001596523">
    <property type="component" value="Unassembled WGS sequence"/>
</dbReference>
<dbReference type="RefSeq" id="WP_381825900.1">
    <property type="nucleotide sequence ID" value="NZ_JBHTCF010000001.1"/>
</dbReference>
<evidence type="ECO:0000259" key="1">
    <source>
        <dbReference type="Pfam" id="PF14200"/>
    </source>
</evidence>
<comment type="caution">
    <text evidence="2">The sequence shown here is derived from an EMBL/GenBank/DDBJ whole genome shotgun (WGS) entry which is preliminary data.</text>
</comment>